<protein>
    <submittedName>
        <fullName evidence="1">Uncharacterized protein</fullName>
    </submittedName>
</protein>
<reference evidence="1 2" key="1">
    <citation type="submission" date="2023-08" db="EMBL/GenBank/DDBJ databases">
        <title>A Necator americanus chromosomal reference genome.</title>
        <authorList>
            <person name="Ilik V."/>
            <person name="Petrzelkova K.J."/>
            <person name="Pardy F."/>
            <person name="Fuh T."/>
            <person name="Niatou-Singa F.S."/>
            <person name="Gouil Q."/>
            <person name="Baker L."/>
            <person name="Ritchie M.E."/>
            <person name="Jex A.R."/>
            <person name="Gazzola D."/>
            <person name="Li H."/>
            <person name="Toshio Fujiwara R."/>
            <person name="Zhan B."/>
            <person name="Aroian R.V."/>
            <person name="Pafco B."/>
            <person name="Schwarz E.M."/>
        </authorList>
    </citation>
    <scope>NUCLEOTIDE SEQUENCE [LARGE SCALE GENOMIC DNA]</scope>
    <source>
        <strain evidence="1 2">Aroian</strain>
        <tissue evidence="1">Whole animal</tissue>
    </source>
</reference>
<evidence type="ECO:0000313" key="1">
    <source>
        <dbReference type="EMBL" id="KAK6738978.1"/>
    </source>
</evidence>
<evidence type="ECO:0000313" key="2">
    <source>
        <dbReference type="Proteomes" id="UP001303046"/>
    </source>
</evidence>
<dbReference type="Proteomes" id="UP001303046">
    <property type="component" value="Unassembled WGS sequence"/>
</dbReference>
<accession>A0ABR1CMV3</accession>
<name>A0ABR1CMV3_NECAM</name>
<keyword evidence="2" id="KW-1185">Reference proteome</keyword>
<gene>
    <name evidence="1" type="primary">Necator_chrII.g8626</name>
    <name evidence="1" type="ORF">RB195_020831</name>
</gene>
<dbReference type="EMBL" id="JAVFWL010000002">
    <property type="protein sequence ID" value="KAK6738978.1"/>
    <property type="molecule type" value="Genomic_DNA"/>
</dbReference>
<proteinExistence type="predicted"/>
<sequence>MIPYPRFEQADDFKNLKPPYLVAKGSAGNSRVSCTRHPCSCAASSCTVIELHMRFSHIIVLLLSVMVATALEQQLLLIRPKRQFGWGGGYRPYYGGGFRPPYGGGFRPPYGGGFRPPYGGGFRPPIDIGQVPMPLSG</sequence>
<comment type="caution">
    <text evidence="1">The sequence shown here is derived from an EMBL/GenBank/DDBJ whole genome shotgun (WGS) entry which is preliminary data.</text>
</comment>
<organism evidence="1 2">
    <name type="scientific">Necator americanus</name>
    <name type="common">Human hookworm</name>
    <dbReference type="NCBI Taxonomy" id="51031"/>
    <lineage>
        <taxon>Eukaryota</taxon>
        <taxon>Metazoa</taxon>
        <taxon>Ecdysozoa</taxon>
        <taxon>Nematoda</taxon>
        <taxon>Chromadorea</taxon>
        <taxon>Rhabditida</taxon>
        <taxon>Rhabditina</taxon>
        <taxon>Rhabditomorpha</taxon>
        <taxon>Strongyloidea</taxon>
        <taxon>Ancylostomatidae</taxon>
        <taxon>Bunostominae</taxon>
        <taxon>Necator</taxon>
    </lineage>
</organism>